<organism evidence="5 6">
    <name type="scientific">Actinidia rufa</name>
    <dbReference type="NCBI Taxonomy" id="165716"/>
    <lineage>
        <taxon>Eukaryota</taxon>
        <taxon>Viridiplantae</taxon>
        <taxon>Streptophyta</taxon>
        <taxon>Embryophyta</taxon>
        <taxon>Tracheophyta</taxon>
        <taxon>Spermatophyta</taxon>
        <taxon>Magnoliopsida</taxon>
        <taxon>eudicotyledons</taxon>
        <taxon>Gunneridae</taxon>
        <taxon>Pentapetalae</taxon>
        <taxon>asterids</taxon>
        <taxon>Ericales</taxon>
        <taxon>Actinidiaceae</taxon>
        <taxon>Actinidia</taxon>
    </lineage>
</organism>
<gene>
    <name evidence="5" type="ORF">Acr_07g0009760</name>
</gene>
<dbReference type="AlphaFoldDB" id="A0A7J0EXW1"/>
<dbReference type="OrthoDB" id="1708710at2759"/>
<evidence type="ECO:0000256" key="3">
    <source>
        <dbReference type="ARBA" id="ARBA00022786"/>
    </source>
</evidence>
<evidence type="ECO:0000256" key="1">
    <source>
        <dbReference type="ARBA" id="ARBA00000900"/>
    </source>
</evidence>
<keyword evidence="3" id="KW-0833">Ubl conjugation pathway</keyword>
<dbReference type="PANTHER" id="PTHR45647">
    <property type="entry name" value="OS02G0152300 PROTEIN"/>
    <property type="match status" value="1"/>
</dbReference>
<evidence type="ECO:0000313" key="6">
    <source>
        <dbReference type="Proteomes" id="UP000585474"/>
    </source>
</evidence>
<name>A0A7J0EXW1_9ERIC</name>
<evidence type="ECO:0000256" key="4">
    <source>
        <dbReference type="SAM" id="Coils"/>
    </source>
</evidence>
<sequence length="356" mass="40621">MATKSDKIYVAIGNNDPQEGLLTLEWALQKWSSHSISIVILHIGILPTSYVKEGENDKLLSKYKAFCGKVKAEIFKIEKDDEPLNKIIVKLISGYQITKLVMGITFVKSLPGGSFYVHRHKPEFCELFVICGGQLISVGEENGEGIMEVEWENYVKEMENYFHEILPGKCEEDGPEVEKETSLWNSQEEQVMLKNVSVADKVEILKIRIREAQNVIQLKRKEAKANVERQARAEWAICLCTSRAKGLEACINEETAKGVHLKKELYTAKEKVCEVRADVEARKSKLKSIIELQPTLSNKLQLSSLARSKAEARLENAVIVRADMVREIEELRRQRDVLQRRIEFCREKVAIGRAYQ</sequence>
<evidence type="ECO:0000256" key="2">
    <source>
        <dbReference type="ARBA" id="ARBA00012483"/>
    </source>
</evidence>
<protein>
    <recommendedName>
        <fullName evidence="2">RING-type E3 ubiquitin transferase</fullName>
        <ecNumber evidence="2">2.3.2.27</ecNumber>
    </recommendedName>
</protein>
<accession>A0A7J0EXW1</accession>
<feature type="coiled-coil region" evidence="4">
    <location>
        <begin position="314"/>
        <end position="348"/>
    </location>
</feature>
<reference evidence="5 6" key="1">
    <citation type="submission" date="2019-07" db="EMBL/GenBank/DDBJ databases">
        <title>De Novo Assembly of kiwifruit Actinidia rufa.</title>
        <authorList>
            <person name="Sugita-Konishi S."/>
            <person name="Sato K."/>
            <person name="Mori E."/>
            <person name="Abe Y."/>
            <person name="Kisaki G."/>
            <person name="Hamano K."/>
            <person name="Suezawa K."/>
            <person name="Otani M."/>
            <person name="Fukuda T."/>
            <person name="Manabe T."/>
            <person name="Gomi K."/>
            <person name="Tabuchi M."/>
            <person name="Akimitsu K."/>
            <person name="Kataoka I."/>
        </authorList>
    </citation>
    <scope>NUCLEOTIDE SEQUENCE [LARGE SCALE GENOMIC DNA]</scope>
    <source>
        <strain evidence="6">cv. Fuchu</strain>
    </source>
</reference>
<evidence type="ECO:0000313" key="5">
    <source>
        <dbReference type="EMBL" id="GFY90779.1"/>
    </source>
</evidence>
<dbReference type="InterPro" id="IPR051348">
    <property type="entry name" value="U-box_ubiquitin_ligases"/>
</dbReference>
<dbReference type="GO" id="GO:0016301">
    <property type="term" value="F:kinase activity"/>
    <property type="evidence" value="ECO:0007669"/>
    <property type="project" value="UniProtKB-KW"/>
</dbReference>
<dbReference type="PANTHER" id="PTHR45647:SF56">
    <property type="entry name" value="U-BOX DOMAIN-CONTAINING PROTEIN 50-RELATED"/>
    <property type="match status" value="1"/>
</dbReference>
<keyword evidence="6" id="KW-1185">Reference proteome</keyword>
<keyword evidence="4" id="KW-0175">Coiled coil</keyword>
<keyword evidence="5" id="KW-0418">Kinase</keyword>
<comment type="catalytic activity">
    <reaction evidence="1">
        <text>S-ubiquitinyl-[E2 ubiquitin-conjugating enzyme]-L-cysteine + [acceptor protein]-L-lysine = [E2 ubiquitin-conjugating enzyme]-L-cysteine + N(6)-ubiquitinyl-[acceptor protein]-L-lysine.</text>
        <dbReference type="EC" id="2.3.2.27"/>
    </reaction>
</comment>
<dbReference type="EMBL" id="BJWL01000007">
    <property type="protein sequence ID" value="GFY90779.1"/>
    <property type="molecule type" value="Genomic_DNA"/>
</dbReference>
<comment type="caution">
    <text evidence="5">The sequence shown here is derived from an EMBL/GenBank/DDBJ whole genome shotgun (WGS) entry which is preliminary data.</text>
</comment>
<dbReference type="Proteomes" id="UP000585474">
    <property type="component" value="Unassembled WGS sequence"/>
</dbReference>
<dbReference type="EC" id="2.3.2.27" evidence="2"/>
<proteinExistence type="predicted"/>
<dbReference type="GO" id="GO:0061630">
    <property type="term" value="F:ubiquitin protein ligase activity"/>
    <property type="evidence" value="ECO:0007669"/>
    <property type="project" value="UniProtKB-EC"/>
</dbReference>
<keyword evidence="5" id="KW-0808">Transferase</keyword>